<feature type="compositionally biased region" description="Low complexity" evidence="2">
    <location>
        <begin position="432"/>
        <end position="443"/>
    </location>
</feature>
<feature type="compositionally biased region" description="Basic and acidic residues" evidence="2">
    <location>
        <begin position="446"/>
        <end position="455"/>
    </location>
</feature>
<feature type="compositionally biased region" description="Basic and acidic residues" evidence="2">
    <location>
        <begin position="59"/>
        <end position="68"/>
    </location>
</feature>
<dbReference type="InterPro" id="IPR045913">
    <property type="entry name" value="TBC20/Gyp8-like"/>
</dbReference>
<keyword evidence="3" id="KW-1133">Transmembrane helix</keyword>
<evidence type="ECO:0000256" key="1">
    <source>
        <dbReference type="ARBA" id="ARBA00022468"/>
    </source>
</evidence>
<sequence>MDSTSNKTVEDDCNTTNRGTAGGRDDIDWEGLRQLSLRPGGFREERVSLWPKLLKVKVEAKSSSKEGPDNTQDCPEDTPEPHSDENQIKLDTNRSFVMYPVDLDATGERDTLKDDLHELLVSVFRKRRKLHYFQGYHDIASVLYLTLPPELHLACIEKLSLHRVRDCMVSTLDPVVGLLRVTKNLLRLADPQYADMLEGNSPLPFFALSNLMTLFSHDMPTLPLIQHVFDYLLCRPTIAALYLTVTIILTRKPEALRLQEEGDEGMIHSLLNQLPDLVDDIPAPEQLTSTVSVTESESRISIPVPEEPPESQSSKELDEHPDSPDVRESPQEPPSKSDSVPQSSTNTSGTNTPDTPKITESLEESVSSYSRAGRRLSHASRTRSTSRSLSSMGRLSRSRSSTLSRDGSVTELVPSLPHMAGLVMADGTLEEVPSPTATAAPVVPQHPEDSNEGRRNTKPRVQLSDLLTQADDLYRKFPPDHPDLKLSSIMGPQSVVFTWKEDGQDQDDEAEAMILHPELIVYPEMPDPSNDDTKKEGESDPYDSDSPPGLGVKKGGKRLRRKLQKTRRLDSRTKTMVAGAIIVLGVAMAVYGIKQRGGATMAFPQGAQKKWSQGRQWFGSALAGAAANYVRGWSGGDGREDL</sequence>
<gene>
    <name evidence="5" type="ORF">DFP72DRAFT_871834</name>
</gene>
<dbReference type="GO" id="GO:0006888">
    <property type="term" value="P:endoplasmic reticulum to Golgi vesicle-mediated transport"/>
    <property type="evidence" value="ECO:0007669"/>
    <property type="project" value="TreeGrafter"/>
</dbReference>
<dbReference type="GO" id="GO:0005789">
    <property type="term" value="C:endoplasmic reticulum membrane"/>
    <property type="evidence" value="ECO:0007669"/>
    <property type="project" value="TreeGrafter"/>
</dbReference>
<dbReference type="Pfam" id="PF00566">
    <property type="entry name" value="RabGAP-TBC"/>
    <property type="match status" value="1"/>
</dbReference>
<feature type="region of interest" description="Disordered" evidence="2">
    <location>
        <begin position="1"/>
        <end position="29"/>
    </location>
</feature>
<feature type="region of interest" description="Disordered" evidence="2">
    <location>
        <begin position="59"/>
        <end position="86"/>
    </location>
</feature>
<dbReference type="OrthoDB" id="206700at2759"/>
<protein>
    <submittedName>
        <fullName evidence="5">Rab-GTPase-TBC domain-containing protein</fullName>
    </submittedName>
</protein>
<dbReference type="SUPFAM" id="SSF47923">
    <property type="entry name" value="Ypt/Rab-GAP domain of gyp1p"/>
    <property type="match status" value="1"/>
</dbReference>
<name>A0A8H6IH98_9AGAR</name>
<feature type="transmembrane region" description="Helical" evidence="3">
    <location>
        <begin position="575"/>
        <end position="593"/>
    </location>
</feature>
<keyword evidence="3" id="KW-0472">Membrane</keyword>
<feature type="compositionally biased region" description="Polar residues" evidence="2">
    <location>
        <begin position="334"/>
        <end position="354"/>
    </location>
</feature>
<feature type="compositionally biased region" description="Basic and acidic residues" evidence="2">
    <location>
        <begin position="313"/>
        <end position="330"/>
    </location>
</feature>
<feature type="region of interest" description="Disordered" evidence="2">
    <location>
        <begin position="424"/>
        <end position="462"/>
    </location>
</feature>
<organism evidence="5 6">
    <name type="scientific">Ephemerocybe angulata</name>
    <dbReference type="NCBI Taxonomy" id="980116"/>
    <lineage>
        <taxon>Eukaryota</taxon>
        <taxon>Fungi</taxon>
        <taxon>Dikarya</taxon>
        <taxon>Basidiomycota</taxon>
        <taxon>Agaricomycotina</taxon>
        <taxon>Agaricomycetes</taxon>
        <taxon>Agaricomycetidae</taxon>
        <taxon>Agaricales</taxon>
        <taxon>Agaricineae</taxon>
        <taxon>Psathyrellaceae</taxon>
        <taxon>Ephemerocybe</taxon>
    </lineage>
</organism>
<dbReference type="PROSITE" id="PS50086">
    <property type="entry name" value="TBC_RABGAP"/>
    <property type="match status" value="1"/>
</dbReference>
<dbReference type="PANTHER" id="PTHR20913">
    <property type="entry name" value="TBC1 DOMAIN FAMILY MEMBER 20/GTPASE"/>
    <property type="match status" value="1"/>
</dbReference>
<dbReference type="Proteomes" id="UP000521943">
    <property type="component" value="Unassembled WGS sequence"/>
</dbReference>
<feature type="region of interest" description="Disordered" evidence="2">
    <location>
        <begin position="520"/>
        <end position="570"/>
    </location>
</feature>
<feature type="region of interest" description="Disordered" evidence="2">
    <location>
        <begin position="288"/>
        <end position="409"/>
    </location>
</feature>
<dbReference type="Gene3D" id="1.10.8.1310">
    <property type="match status" value="1"/>
</dbReference>
<evidence type="ECO:0000256" key="2">
    <source>
        <dbReference type="SAM" id="MobiDB-lite"/>
    </source>
</evidence>
<dbReference type="SMART" id="SM00164">
    <property type="entry name" value="TBC"/>
    <property type="match status" value="1"/>
</dbReference>
<proteinExistence type="predicted"/>
<reference evidence="5 6" key="1">
    <citation type="submission" date="2020-07" db="EMBL/GenBank/DDBJ databases">
        <title>Comparative genomics of pyrophilous fungi reveals a link between fire events and developmental genes.</title>
        <authorList>
            <consortium name="DOE Joint Genome Institute"/>
            <person name="Steindorff A.S."/>
            <person name="Carver A."/>
            <person name="Calhoun S."/>
            <person name="Stillman K."/>
            <person name="Liu H."/>
            <person name="Lipzen A."/>
            <person name="Pangilinan J."/>
            <person name="Labutti K."/>
            <person name="Bruns T.D."/>
            <person name="Grigoriev I.V."/>
        </authorList>
    </citation>
    <scope>NUCLEOTIDE SEQUENCE [LARGE SCALE GENOMIC DNA]</scope>
    <source>
        <strain evidence="5 6">CBS 144469</strain>
    </source>
</reference>
<feature type="compositionally biased region" description="Low complexity" evidence="2">
    <location>
        <begin position="382"/>
        <end position="405"/>
    </location>
</feature>
<keyword evidence="3" id="KW-0812">Transmembrane</keyword>
<feature type="domain" description="Rab-GAP TBC" evidence="4">
    <location>
        <begin position="40"/>
        <end position="236"/>
    </location>
</feature>
<feature type="compositionally biased region" description="Basic residues" evidence="2">
    <location>
        <begin position="372"/>
        <end position="381"/>
    </location>
</feature>
<comment type="caution">
    <text evidence="5">The sequence shown here is derived from an EMBL/GenBank/DDBJ whole genome shotgun (WGS) entry which is preliminary data.</text>
</comment>
<dbReference type="PANTHER" id="PTHR20913:SF7">
    <property type="entry name" value="RE60063P"/>
    <property type="match status" value="1"/>
</dbReference>
<feature type="compositionally biased region" description="Low complexity" evidence="2">
    <location>
        <begin position="288"/>
        <end position="312"/>
    </location>
</feature>
<evidence type="ECO:0000259" key="4">
    <source>
        <dbReference type="PROSITE" id="PS50086"/>
    </source>
</evidence>
<evidence type="ECO:0000256" key="3">
    <source>
        <dbReference type="SAM" id="Phobius"/>
    </source>
</evidence>
<dbReference type="InterPro" id="IPR035969">
    <property type="entry name" value="Rab-GAP_TBC_sf"/>
</dbReference>
<dbReference type="GO" id="GO:0005096">
    <property type="term" value="F:GTPase activator activity"/>
    <property type="evidence" value="ECO:0007669"/>
    <property type="project" value="UniProtKB-KW"/>
</dbReference>
<evidence type="ECO:0000313" key="5">
    <source>
        <dbReference type="EMBL" id="KAF6764429.1"/>
    </source>
</evidence>
<dbReference type="InterPro" id="IPR000195">
    <property type="entry name" value="Rab-GAP-TBC_dom"/>
</dbReference>
<dbReference type="EMBL" id="JACGCI010000004">
    <property type="protein sequence ID" value="KAF6764429.1"/>
    <property type="molecule type" value="Genomic_DNA"/>
</dbReference>
<keyword evidence="6" id="KW-1185">Reference proteome</keyword>
<keyword evidence="1" id="KW-0343">GTPase activation</keyword>
<dbReference type="Gene3D" id="1.10.472.80">
    <property type="entry name" value="Ypt/Rab-GAP domain of gyp1p, domain 3"/>
    <property type="match status" value="1"/>
</dbReference>
<feature type="compositionally biased region" description="Basic residues" evidence="2">
    <location>
        <begin position="554"/>
        <end position="566"/>
    </location>
</feature>
<accession>A0A8H6IH98</accession>
<dbReference type="AlphaFoldDB" id="A0A8H6IH98"/>
<evidence type="ECO:0000313" key="6">
    <source>
        <dbReference type="Proteomes" id="UP000521943"/>
    </source>
</evidence>